<evidence type="ECO:0000256" key="1">
    <source>
        <dbReference type="SAM" id="Coils"/>
    </source>
</evidence>
<evidence type="ECO:0000256" key="2">
    <source>
        <dbReference type="SAM" id="MobiDB-lite"/>
    </source>
</evidence>
<feature type="compositionally biased region" description="Polar residues" evidence="2">
    <location>
        <begin position="8"/>
        <end position="29"/>
    </location>
</feature>
<feature type="compositionally biased region" description="Polar residues" evidence="2">
    <location>
        <begin position="401"/>
        <end position="411"/>
    </location>
</feature>
<keyword evidence="1" id="KW-0175">Coiled coil</keyword>
<feature type="region of interest" description="Disordered" evidence="2">
    <location>
        <begin position="302"/>
        <end position="347"/>
    </location>
</feature>
<name>A0A7V5NXG6_9PROT</name>
<comment type="caution">
    <text evidence="3">The sequence shown here is derived from an EMBL/GenBank/DDBJ whole genome shotgun (WGS) entry which is preliminary data.</text>
</comment>
<reference evidence="3" key="1">
    <citation type="journal article" date="2020" name="mSystems">
        <title>Genome- and Community-Level Interaction Insights into Carbon Utilization and Element Cycling Functions of Hydrothermarchaeota in Hydrothermal Sediment.</title>
        <authorList>
            <person name="Zhou Z."/>
            <person name="Liu Y."/>
            <person name="Xu W."/>
            <person name="Pan J."/>
            <person name="Luo Z.H."/>
            <person name="Li M."/>
        </authorList>
    </citation>
    <scope>NUCLEOTIDE SEQUENCE [LARGE SCALE GENOMIC DNA]</scope>
    <source>
        <strain evidence="3">HyVt-538</strain>
    </source>
</reference>
<feature type="coiled-coil region" evidence="1">
    <location>
        <begin position="199"/>
        <end position="266"/>
    </location>
</feature>
<organism evidence="3">
    <name type="scientific">Hellea balneolensis</name>
    <dbReference type="NCBI Taxonomy" id="287478"/>
    <lineage>
        <taxon>Bacteria</taxon>
        <taxon>Pseudomonadati</taxon>
        <taxon>Pseudomonadota</taxon>
        <taxon>Alphaproteobacteria</taxon>
        <taxon>Maricaulales</taxon>
        <taxon>Robiginitomaculaceae</taxon>
        <taxon>Hellea</taxon>
    </lineage>
</organism>
<dbReference type="EMBL" id="DROP01000257">
    <property type="protein sequence ID" value="HHI89064.1"/>
    <property type="molecule type" value="Genomic_DNA"/>
</dbReference>
<dbReference type="Proteomes" id="UP000885806">
    <property type="component" value="Unassembled WGS sequence"/>
</dbReference>
<feature type="coiled-coil region" evidence="1">
    <location>
        <begin position="78"/>
        <end position="150"/>
    </location>
</feature>
<protein>
    <submittedName>
        <fullName evidence="3">Uncharacterized protein</fullName>
    </submittedName>
</protein>
<accession>A0A7V5NXG6</accession>
<sequence>MARRAQAKKNSATTGSTPRTRARTASYSGRDSLAKLRAHVDALEKRLKRADSLTRKSVKALQASYEALYEAHAGQTPSSEMQRQLQALSQRLTDMIEQTRRDMAHDLKVVLEDPRIETLGQALSRANKRLQQAEQKQAEAVNTINAHIARLAEAVDKRIERETRDRQAADTALGERLDKVEKVSAEAIQSLGDKVIQVADELQDRVKHLKGELAEEAILRQQNYEEHKFEMARRIEALEEDQRNTIPAFERQLERLASRVELLEQKPVMVAETFAQKDIQPAFVPEAVPEPCERKDDVGVSDYTQADAPDAFAPQMSRESVAVSPPDFQLGQEKLASSASPQPYLAESGSQAYEAYAPVEYAASGTQEQMSTGFQPRAWVPGAGSGDNVSAGPSPDASLTPAKTPTQQGPTTYAPPESVPYQGPDQGPA</sequence>
<feature type="region of interest" description="Disordered" evidence="2">
    <location>
        <begin position="1"/>
        <end position="30"/>
    </location>
</feature>
<gene>
    <name evidence="3" type="ORF">ENK01_03840</name>
</gene>
<feature type="region of interest" description="Disordered" evidence="2">
    <location>
        <begin position="366"/>
        <end position="429"/>
    </location>
</feature>
<proteinExistence type="predicted"/>
<evidence type="ECO:0000313" key="3">
    <source>
        <dbReference type="EMBL" id="HHI89064.1"/>
    </source>
</evidence>
<feature type="non-terminal residue" evidence="3">
    <location>
        <position position="429"/>
    </location>
</feature>
<dbReference type="AlphaFoldDB" id="A0A7V5NXG6"/>